<evidence type="ECO:0000313" key="2">
    <source>
        <dbReference type="EMBL" id="EGT36540.1"/>
    </source>
</evidence>
<dbReference type="PANTHER" id="PTHR21503">
    <property type="entry name" value="F-BOX-CONTAINING HYPOTHETICAL PROTEIN C.ELEGANS"/>
    <property type="match status" value="1"/>
</dbReference>
<dbReference type="InParanoid" id="G0MM17"/>
<gene>
    <name evidence="2" type="ORF">CAEBREN_07529</name>
</gene>
<organism evidence="3">
    <name type="scientific">Caenorhabditis brenneri</name>
    <name type="common">Nematode worm</name>
    <dbReference type="NCBI Taxonomy" id="135651"/>
    <lineage>
        <taxon>Eukaryota</taxon>
        <taxon>Metazoa</taxon>
        <taxon>Ecdysozoa</taxon>
        <taxon>Nematoda</taxon>
        <taxon>Chromadorea</taxon>
        <taxon>Rhabditida</taxon>
        <taxon>Rhabditina</taxon>
        <taxon>Rhabditomorpha</taxon>
        <taxon>Rhabditoidea</taxon>
        <taxon>Rhabditidae</taxon>
        <taxon>Peloderinae</taxon>
        <taxon>Caenorhabditis</taxon>
    </lineage>
</organism>
<dbReference type="InterPro" id="IPR012885">
    <property type="entry name" value="F-box_Sdz-33"/>
</dbReference>
<dbReference type="PANTHER" id="PTHR21503:SF8">
    <property type="entry name" value="F-BOX ASSOCIATED DOMAIN-CONTAINING PROTEIN-RELATED"/>
    <property type="match status" value="1"/>
</dbReference>
<protein>
    <recommendedName>
        <fullName evidence="1">Sdz-33 F-box domain-containing protein</fullName>
    </recommendedName>
</protein>
<evidence type="ECO:0000259" key="1">
    <source>
        <dbReference type="Pfam" id="PF07735"/>
    </source>
</evidence>
<reference evidence="3" key="1">
    <citation type="submission" date="2011-07" db="EMBL/GenBank/DDBJ databases">
        <authorList>
            <consortium name="Caenorhabditis brenneri Sequencing and Analysis Consortium"/>
            <person name="Wilson R.K."/>
        </authorList>
    </citation>
    <scope>NUCLEOTIDE SEQUENCE [LARGE SCALE GENOMIC DNA]</scope>
    <source>
        <strain evidence="3">PB2801</strain>
    </source>
</reference>
<accession>G0MM17</accession>
<dbReference type="EMBL" id="GL379801">
    <property type="protein sequence ID" value="EGT36540.1"/>
    <property type="molecule type" value="Genomic_DNA"/>
</dbReference>
<evidence type="ECO:0000313" key="3">
    <source>
        <dbReference type="Proteomes" id="UP000008068"/>
    </source>
</evidence>
<dbReference type="Proteomes" id="UP000008068">
    <property type="component" value="Unassembled WGS sequence"/>
</dbReference>
<keyword evidence="3" id="KW-1185">Reference proteome</keyword>
<dbReference type="HOGENOM" id="CLU_696823_0_0_1"/>
<name>G0MM17_CAEBE</name>
<proteinExistence type="predicted"/>
<dbReference type="Pfam" id="PF07735">
    <property type="entry name" value="FBA_2"/>
    <property type="match status" value="1"/>
</dbReference>
<sequence length="396" mass="45585">MADLVSFINYNGKGHQKCTISDLNVNFGVTVATNDKVKDYFILVHTNVKDIIPTVQKHILSFFQTSVPSYLDIRMDEDLPDLPKIEGVEESSLSGENLEGTFVERVCNTYPNQKCFKIYSRNFKNSEKSSKLFDLDCLYIKDSSTISPMALKHFKGSHLYLFNSELKMEDVMQFFQRWKSGEARNLEYLSIYMADFVSFINYNGNGHQKCTISDLNVNFGLTVPTDDKIKDYFVLVHTNVKDIIPAVQKHILSFFQTPVPSRLAIKIDKDLHGLPKIDGVEESTLSGENLEGAFVERFFSMYPNQKRSRILAKNIENLEETSKLFDLDCLSIEYSTTTAPMALKHFKGSHLFLFNSELKIEDVMQFFQRWKSGEAHQNLEYLYIKLKSGDLNIYFI</sequence>
<feature type="domain" description="Sdz-33 F-box" evidence="1">
    <location>
        <begin position="134"/>
        <end position="191"/>
    </location>
</feature>
<dbReference type="OrthoDB" id="10670481at2759"/>
<dbReference type="AlphaFoldDB" id="G0MM17"/>